<dbReference type="InterPro" id="IPR022742">
    <property type="entry name" value="Hydrolase_4"/>
</dbReference>
<evidence type="ECO:0000313" key="3">
    <source>
        <dbReference type="EMBL" id="PLT44672.1"/>
    </source>
</evidence>
<gene>
    <name evidence="3" type="ORF">B8V81_3103</name>
</gene>
<sequence length="356" mass="39009">MRKQSEKERMAMRELALEAEDGARLHGWSLEPQAEDEAKRSGWSQEPQAEEESRPPERQETDRRAASPGRQEPSDGSRGTGKNPSRAERPEPFLAAPKASPSRVKPRAAVCLVHGMGEHSGRYAELAQALAEAGIAVLAYDQRGHGRSPGPRGHADSMERLTADAARAVAEAARLWPDAPLFLYGHSMGGAVALAAALERELPLAGLILTSPWLRLASPPSRVSEAAASWIGRLRPTFALPTGIKQRDLYRPGVHAVAGSVMDRLCHTRISVSMYRAVTAAGKRALSDAGRLAVPALLLHGTEDRVTSLRASEELADALGPRCTFRRWERGYHELHHDERREEVIETVKMWIYANS</sequence>
<dbReference type="PANTHER" id="PTHR11614">
    <property type="entry name" value="PHOSPHOLIPASE-RELATED"/>
    <property type="match status" value="1"/>
</dbReference>
<dbReference type="GO" id="GO:0047372">
    <property type="term" value="F:monoacylglycerol lipase activity"/>
    <property type="evidence" value="ECO:0007669"/>
    <property type="project" value="UniProtKB-EC"/>
</dbReference>
<dbReference type="GO" id="GO:0004622">
    <property type="term" value="F:phosphatidylcholine lysophospholipase activity"/>
    <property type="evidence" value="ECO:0007669"/>
    <property type="project" value="UniProtKB-EC"/>
</dbReference>
<organism evidence="3 4">
    <name type="scientific">Paenibacillus pasadenensis</name>
    <dbReference type="NCBI Taxonomy" id="217090"/>
    <lineage>
        <taxon>Bacteria</taxon>
        <taxon>Bacillati</taxon>
        <taxon>Bacillota</taxon>
        <taxon>Bacilli</taxon>
        <taxon>Bacillales</taxon>
        <taxon>Paenibacillaceae</taxon>
        <taxon>Paenibacillus</taxon>
    </lineage>
</organism>
<dbReference type="PRINTS" id="PR00111">
    <property type="entry name" value="ABHYDROLASE"/>
</dbReference>
<dbReference type="EC" id="3.1.1.5" evidence="3"/>
<evidence type="ECO:0000256" key="1">
    <source>
        <dbReference type="SAM" id="MobiDB-lite"/>
    </source>
</evidence>
<keyword evidence="3" id="KW-0378">Hydrolase</keyword>
<accession>A0A2N5N2W4</accession>
<dbReference type="Proteomes" id="UP000234789">
    <property type="component" value="Unassembled WGS sequence"/>
</dbReference>
<dbReference type="InterPro" id="IPR029058">
    <property type="entry name" value="AB_hydrolase_fold"/>
</dbReference>
<keyword evidence="4" id="KW-1185">Reference proteome</keyword>
<dbReference type="EMBL" id="NFEZ01000004">
    <property type="protein sequence ID" value="PLT44672.1"/>
    <property type="molecule type" value="Genomic_DNA"/>
</dbReference>
<feature type="region of interest" description="Disordered" evidence="1">
    <location>
        <begin position="1"/>
        <end position="105"/>
    </location>
</feature>
<evidence type="ECO:0000259" key="2">
    <source>
        <dbReference type="Pfam" id="PF12146"/>
    </source>
</evidence>
<proteinExistence type="predicted"/>
<dbReference type="AlphaFoldDB" id="A0A2N5N2W4"/>
<feature type="compositionally biased region" description="Basic and acidic residues" evidence="1">
    <location>
        <begin position="1"/>
        <end position="24"/>
    </location>
</feature>
<dbReference type="InterPro" id="IPR051044">
    <property type="entry name" value="MAG_DAG_Lipase"/>
</dbReference>
<dbReference type="InterPro" id="IPR000073">
    <property type="entry name" value="AB_hydrolase_1"/>
</dbReference>
<dbReference type="EC" id="3.1.1.23" evidence="3"/>
<protein>
    <submittedName>
        <fullName evidence="3">Lysophospholipase</fullName>
        <ecNumber evidence="3">3.1.1.23</ecNumber>
        <ecNumber evidence="3">3.1.1.5</ecNumber>
    </submittedName>
</protein>
<dbReference type="SUPFAM" id="SSF53474">
    <property type="entry name" value="alpha/beta-Hydrolases"/>
    <property type="match status" value="1"/>
</dbReference>
<feature type="compositionally biased region" description="Basic and acidic residues" evidence="1">
    <location>
        <begin position="51"/>
        <end position="65"/>
    </location>
</feature>
<name>A0A2N5N2W4_9BACL</name>
<dbReference type="SMR" id="A0A2N5N2W4"/>
<reference evidence="3 4" key="1">
    <citation type="submission" date="2017-05" db="EMBL/GenBank/DDBJ databases">
        <title>Functional genome analysis of Paenibacillus pasadenensis strain R16: insights on endophytic life style and antifungal activity.</title>
        <authorList>
            <person name="Passera A."/>
            <person name="Marcolungo L."/>
            <person name="Casati P."/>
            <person name="Brasca M."/>
            <person name="Quaglino F."/>
            <person name="Delledonne M."/>
        </authorList>
    </citation>
    <scope>NUCLEOTIDE SEQUENCE [LARGE SCALE GENOMIC DNA]</scope>
    <source>
        <strain evidence="3 4">R16</strain>
    </source>
</reference>
<dbReference type="Pfam" id="PF12146">
    <property type="entry name" value="Hydrolase_4"/>
    <property type="match status" value="1"/>
</dbReference>
<comment type="caution">
    <text evidence="3">The sequence shown here is derived from an EMBL/GenBank/DDBJ whole genome shotgun (WGS) entry which is preliminary data.</text>
</comment>
<dbReference type="Gene3D" id="3.40.50.1820">
    <property type="entry name" value="alpha/beta hydrolase"/>
    <property type="match status" value="1"/>
</dbReference>
<evidence type="ECO:0000313" key="4">
    <source>
        <dbReference type="Proteomes" id="UP000234789"/>
    </source>
</evidence>
<feature type="domain" description="Serine aminopeptidase S33" evidence="2">
    <location>
        <begin position="105"/>
        <end position="339"/>
    </location>
</feature>